<evidence type="ECO:0000256" key="1">
    <source>
        <dbReference type="ARBA" id="ARBA00004123"/>
    </source>
</evidence>
<dbReference type="Gene3D" id="2.30.30.100">
    <property type="match status" value="1"/>
</dbReference>
<evidence type="ECO:0000256" key="2">
    <source>
        <dbReference type="ARBA" id="ARBA00006850"/>
    </source>
</evidence>
<sequence>MAPPQPELKKYLDKRLFVQLNGSRKVTGTLRGYDVFLNIVLDDALEEFDGGDKIKLGMVVIRGNSVVMLEAMERIGGDDRQQHHHR</sequence>
<dbReference type="SMART" id="SM00651">
    <property type="entry name" value="Sm"/>
    <property type="match status" value="1"/>
</dbReference>
<proteinExistence type="inferred from homology"/>
<evidence type="ECO:0000313" key="12">
    <source>
        <dbReference type="Proteomes" id="UP000557566"/>
    </source>
</evidence>
<gene>
    <name evidence="11" type="ORF">G6O67_007428</name>
</gene>
<comment type="function">
    <text evidence="9">Plays a role in pre-mRNA splicing.</text>
</comment>
<dbReference type="EMBL" id="JAAVMX010000008">
    <property type="protein sequence ID" value="KAF4505484.1"/>
    <property type="molecule type" value="Genomic_DNA"/>
</dbReference>
<reference evidence="11 12" key="1">
    <citation type="journal article" date="2020" name="Genome Biol. Evol.">
        <title>A new high-quality draft genome assembly of the Chinese cordyceps Ophiocordyceps sinensis.</title>
        <authorList>
            <person name="Shu R."/>
            <person name="Zhang J."/>
            <person name="Meng Q."/>
            <person name="Zhang H."/>
            <person name="Zhou G."/>
            <person name="Li M."/>
            <person name="Wu P."/>
            <person name="Zhao Y."/>
            <person name="Chen C."/>
            <person name="Qin Q."/>
        </authorList>
    </citation>
    <scope>NUCLEOTIDE SEQUENCE [LARGE SCALE GENOMIC DNA]</scope>
    <source>
        <strain evidence="11 12">IOZ07</strain>
    </source>
</reference>
<dbReference type="GO" id="GO:0000387">
    <property type="term" value="P:spliceosomal snRNP assembly"/>
    <property type="evidence" value="ECO:0007669"/>
    <property type="project" value="UniProtKB-UniRule"/>
</dbReference>
<evidence type="ECO:0000256" key="8">
    <source>
        <dbReference type="ARBA" id="ARBA00023274"/>
    </source>
</evidence>
<dbReference type="InterPro" id="IPR001163">
    <property type="entry name" value="Sm_dom_euk/arc"/>
</dbReference>
<protein>
    <recommendedName>
        <fullName evidence="9">Small nuclear ribonucleoprotein G</fullName>
        <shortName evidence="9">snRNP-G</shortName>
    </recommendedName>
</protein>
<dbReference type="GO" id="GO:0003723">
    <property type="term" value="F:RNA binding"/>
    <property type="evidence" value="ECO:0007669"/>
    <property type="project" value="UniProtKB-UniRule"/>
</dbReference>
<name>A0A8H4LU59_9HYPO</name>
<evidence type="ECO:0000259" key="10">
    <source>
        <dbReference type="PROSITE" id="PS52002"/>
    </source>
</evidence>
<dbReference type="InterPro" id="IPR044641">
    <property type="entry name" value="Lsm7/SmG-like"/>
</dbReference>
<dbReference type="PROSITE" id="PS52002">
    <property type="entry name" value="SM"/>
    <property type="match status" value="1"/>
</dbReference>
<keyword evidence="4 9" id="KW-0747">Spliceosome</keyword>
<organism evidence="11 12">
    <name type="scientific">Ophiocordyceps sinensis</name>
    <dbReference type="NCBI Taxonomy" id="72228"/>
    <lineage>
        <taxon>Eukaryota</taxon>
        <taxon>Fungi</taxon>
        <taxon>Dikarya</taxon>
        <taxon>Ascomycota</taxon>
        <taxon>Pezizomycotina</taxon>
        <taxon>Sordariomycetes</taxon>
        <taxon>Hypocreomycetidae</taxon>
        <taxon>Hypocreales</taxon>
        <taxon>Ophiocordycipitaceae</taxon>
        <taxon>Ophiocordyceps</taxon>
    </lineage>
</organism>
<dbReference type="InterPro" id="IPR047575">
    <property type="entry name" value="Sm"/>
</dbReference>
<dbReference type="GO" id="GO:0071011">
    <property type="term" value="C:precatalytic spliceosome"/>
    <property type="evidence" value="ECO:0007669"/>
    <property type="project" value="TreeGrafter"/>
</dbReference>
<dbReference type="OrthoDB" id="2146at2759"/>
<evidence type="ECO:0000256" key="5">
    <source>
        <dbReference type="ARBA" id="ARBA00022884"/>
    </source>
</evidence>
<dbReference type="GO" id="GO:0071013">
    <property type="term" value="C:catalytic step 2 spliceosome"/>
    <property type="evidence" value="ECO:0007669"/>
    <property type="project" value="TreeGrafter"/>
</dbReference>
<dbReference type="InterPro" id="IPR034098">
    <property type="entry name" value="Sm_G"/>
</dbReference>
<comment type="subcellular location">
    <subcellularLocation>
        <location evidence="1 9">Nucleus</location>
    </subcellularLocation>
</comment>
<dbReference type="GO" id="GO:0005686">
    <property type="term" value="C:U2 snRNP"/>
    <property type="evidence" value="ECO:0007669"/>
    <property type="project" value="TreeGrafter"/>
</dbReference>
<dbReference type="GO" id="GO:0034719">
    <property type="term" value="C:SMN-Sm protein complex"/>
    <property type="evidence" value="ECO:0007669"/>
    <property type="project" value="TreeGrafter"/>
</dbReference>
<keyword evidence="3 9" id="KW-0507">mRNA processing</keyword>
<evidence type="ECO:0000256" key="4">
    <source>
        <dbReference type="ARBA" id="ARBA00022728"/>
    </source>
</evidence>
<dbReference type="GO" id="GO:0071004">
    <property type="term" value="C:U2-type prespliceosome"/>
    <property type="evidence" value="ECO:0007669"/>
    <property type="project" value="TreeGrafter"/>
</dbReference>
<evidence type="ECO:0000256" key="7">
    <source>
        <dbReference type="ARBA" id="ARBA00023242"/>
    </source>
</evidence>
<keyword evidence="8 9" id="KW-0687">Ribonucleoprotein</keyword>
<dbReference type="PANTHER" id="PTHR10553">
    <property type="entry name" value="SMALL NUCLEAR RIBONUCLEOPROTEIN"/>
    <property type="match status" value="1"/>
</dbReference>
<comment type="caution">
    <text evidence="11">The sequence shown here is derived from an EMBL/GenBank/DDBJ whole genome shotgun (WGS) entry which is preliminary data.</text>
</comment>
<dbReference type="SUPFAM" id="SSF50182">
    <property type="entry name" value="Sm-like ribonucleoproteins"/>
    <property type="match status" value="1"/>
</dbReference>
<evidence type="ECO:0000256" key="6">
    <source>
        <dbReference type="ARBA" id="ARBA00023187"/>
    </source>
</evidence>
<dbReference type="CDD" id="cd01719">
    <property type="entry name" value="Sm_G"/>
    <property type="match status" value="1"/>
</dbReference>
<feature type="domain" description="Sm" evidence="10">
    <location>
        <begin position="3"/>
        <end position="75"/>
    </location>
</feature>
<dbReference type="AlphaFoldDB" id="A0A8H4LU59"/>
<dbReference type="Pfam" id="PF01423">
    <property type="entry name" value="LSM"/>
    <property type="match status" value="1"/>
</dbReference>
<dbReference type="FunFam" id="2.30.30.100:FF:000019">
    <property type="entry name" value="Small nuclear ribonucleoprotein G"/>
    <property type="match status" value="1"/>
</dbReference>
<keyword evidence="6 9" id="KW-0508">mRNA splicing</keyword>
<evidence type="ECO:0000256" key="9">
    <source>
        <dbReference type="RuleBase" id="RU365052"/>
    </source>
</evidence>
<dbReference type="GO" id="GO:0097526">
    <property type="term" value="C:spliceosomal tri-snRNP complex"/>
    <property type="evidence" value="ECO:0007669"/>
    <property type="project" value="TreeGrafter"/>
</dbReference>
<dbReference type="Proteomes" id="UP000557566">
    <property type="component" value="Unassembled WGS sequence"/>
</dbReference>
<dbReference type="GO" id="GO:0005682">
    <property type="term" value="C:U5 snRNP"/>
    <property type="evidence" value="ECO:0007669"/>
    <property type="project" value="TreeGrafter"/>
</dbReference>
<keyword evidence="7 9" id="KW-0539">Nucleus</keyword>
<accession>A0A8H4LU59</accession>
<evidence type="ECO:0000313" key="11">
    <source>
        <dbReference type="EMBL" id="KAF4505484.1"/>
    </source>
</evidence>
<keyword evidence="5 9" id="KW-0694">RNA-binding</keyword>
<evidence type="ECO:0000256" key="3">
    <source>
        <dbReference type="ARBA" id="ARBA00022664"/>
    </source>
</evidence>
<dbReference type="InterPro" id="IPR010920">
    <property type="entry name" value="LSM_dom_sf"/>
</dbReference>
<comment type="similarity">
    <text evidence="2 9">Belongs to the snRNP Sm proteins family.</text>
</comment>
<dbReference type="GO" id="GO:0005685">
    <property type="term" value="C:U1 snRNP"/>
    <property type="evidence" value="ECO:0007669"/>
    <property type="project" value="TreeGrafter"/>
</dbReference>
<dbReference type="GO" id="GO:0005687">
    <property type="term" value="C:U4 snRNP"/>
    <property type="evidence" value="ECO:0007669"/>
    <property type="project" value="TreeGrafter"/>
</dbReference>
<keyword evidence="12" id="KW-1185">Reference proteome</keyword>
<dbReference type="PANTHER" id="PTHR10553:SF2">
    <property type="entry name" value="SMALL NUCLEAR RIBONUCLEOPROTEIN G"/>
    <property type="match status" value="1"/>
</dbReference>